<protein>
    <submittedName>
        <fullName evidence="2">NAD-dependent epimerase/dehydratase family protein</fullName>
    </submittedName>
</protein>
<comment type="caution">
    <text evidence="2">The sequence shown here is derived from an EMBL/GenBank/DDBJ whole genome shotgun (WGS) entry which is preliminary data.</text>
</comment>
<dbReference type="SUPFAM" id="SSF51735">
    <property type="entry name" value="NAD(P)-binding Rossmann-fold domains"/>
    <property type="match status" value="1"/>
</dbReference>
<reference evidence="2 3" key="1">
    <citation type="submission" date="2019-07" db="EMBL/GenBank/DDBJ databases">
        <authorList>
            <person name="Duangmal K."/>
            <person name="Teo W.F.A."/>
        </authorList>
    </citation>
    <scope>NUCLEOTIDE SEQUENCE [LARGE SCALE GENOMIC DNA]</scope>
    <source>
        <strain evidence="2 3">TBRC 6029</strain>
    </source>
</reference>
<dbReference type="InterPro" id="IPR001509">
    <property type="entry name" value="Epimerase_deHydtase"/>
</dbReference>
<dbReference type="InterPro" id="IPR036291">
    <property type="entry name" value="NAD(P)-bd_dom_sf"/>
</dbReference>
<dbReference type="Gene3D" id="3.40.50.720">
    <property type="entry name" value="NAD(P)-binding Rossmann-like Domain"/>
    <property type="match status" value="1"/>
</dbReference>
<dbReference type="Pfam" id="PF01370">
    <property type="entry name" value="Epimerase"/>
    <property type="match status" value="1"/>
</dbReference>
<keyword evidence="3" id="KW-1185">Reference proteome</keyword>
<feature type="domain" description="NAD-dependent epimerase/dehydratase" evidence="1">
    <location>
        <begin position="6"/>
        <end position="207"/>
    </location>
</feature>
<evidence type="ECO:0000259" key="1">
    <source>
        <dbReference type="Pfam" id="PF01370"/>
    </source>
</evidence>
<organism evidence="2 3">
    <name type="scientific">Amycolatopsis rhizosphaerae</name>
    <dbReference type="NCBI Taxonomy" id="2053003"/>
    <lineage>
        <taxon>Bacteria</taxon>
        <taxon>Bacillati</taxon>
        <taxon>Actinomycetota</taxon>
        <taxon>Actinomycetes</taxon>
        <taxon>Pseudonocardiales</taxon>
        <taxon>Pseudonocardiaceae</taxon>
        <taxon>Amycolatopsis</taxon>
    </lineage>
</organism>
<dbReference type="OrthoDB" id="8205493at2"/>
<gene>
    <name evidence="2" type="ORF">FNH05_28780</name>
</gene>
<dbReference type="EMBL" id="VJWX01000403">
    <property type="protein sequence ID" value="TVT30858.1"/>
    <property type="molecule type" value="Genomic_DNA"/>
</dbReference>
<dbReference type="AlphaFoldDB" id="A0A558B2X1"/>
<sequence length="306" mass="32431">MSLQVVVGAGAAGAATARQLADSGERVRLITRSGRGPDHPGIERVAADAADAERLAALTQGAATLFNCAMPAYNLWPTGWPPLAAALLTATERTGADYVMLGNVYGYGPVDGPFTEEMPMAPITVKGRVRAKMWLDALDAHQAGRVRVTEVRASDFFGPSAASLYTLTVVPGILAGEPARYAGDPDVPHSWTYPGDAARALIAASRDDRAWGRGWHVPSTSEASVAELSAKLAEAAGAPTAEVTRLSDAEFDAFARADAITAEIREMRYLFDRPAILDSAETERILGLKATPQDDVVRELIDDSVK</sequence>
<accession>A0A558B2X1</accession>
<proteinExistence type="predicted"/>
<name>A0A558B2X1_9PSEU</name>
<dbReference type="RefSeq" id="WP_144591986.1">
    <property type="nucleotide sequence ID" value="NZ_VJWX01000403.1"/>
</dbReference>
<dbReference type="Proteomes" id="UP000320011">
    <property type="component" value="Unassembled WGS sequence"/>
</dbReference>
<evidence type="ECO:0000313" key="3">
    <source>
        <dbReference type="Proteomes" id="UP000320011"/>
    </source>
</evidence>
<reference evidence="2 3" key="2">
    <citation type="submission" date="2019-08" db="EMBL/GenBank/DDBJ databases">
        <title>Amycolatopsis acidicola sp. nov., isolated from peat swamp forest soil.</title>
        <authorList>
            <person name="Srisuk N."/>
        </authorList>
    </citation>
    <scope>NUCLEOTIDE SEQUENCE [LARGE SCALE GENOMIC DNA]</scope>
    <source>
        <strain evidence="2 3">TBRC 6029</strain>
    </source>
</reference>
<evidence type="ECO:0000313" key="2">
    <source>
        <dbReference type="EMBL" id="TVT30858.1"/>
    </source>
</evidence>